<evidence type="ECO:0000313" key="5">
    <source>
        <dbReference type="Proteomes" id="UP000749559"/>
    </source>
</evidence>
<feature type="compositionally biased region" description="Low complexity" evidence="3">
    <location>
        <begin position="670"/>
        <end position="680"/>
    </location>
</feature>
<evidence type="ECO:0000313" key="4">
    <source>
        <dbReference type="EMBL" id="CAH1786581.1"/>
    </source>
</evidence>
<dbReference type="PANTHER" id="PTHR22834:SF20">
    <property type="entry name" value="SH3 DOMAIN-CONTAINING PROTEIN"/>
    <property type="match status" value="1"/>
</dbReference>
<reference evidence="4" key="1">
    <citation type="submission" date="2022-03" db="EMBL/GenBank/DDBJ databases">
        <authorList>
            <person name="Martin C."/>
        </authorList>
    </citation>
    <scope>NUCLEOTIDE SEQUENCE</scope>
</reference>
<dbReference type="PROSITE" id="PS50010">
    <property type="entry name" value="DH_2"/>
    <property type="match status" value="1"/>
</dbReference>
<keyword evidence="2" id="KW-0344">Guanine-nucleotide releasing factor</keyword>
<dbReference type="InterPro" id="IPR036028">
    <property type="entry name" value="SH3-like_dom_sf"/>
</dbReference>
<dbReference type="PANTHER" id="PTHR22834">
    <property type="entry name" value="NUCLEAR FUSION PROTEIN FUS2"/>
    <property type="match status" value="1"/>
</dbReference>
<dbReference type="PROSITE" id="PS51021">
    <property type="entry name" value="BAR"/>
    <property type="match status" value="1"/>
</dbReference>
<dbReference type="PROSITE" id="PS50002">
    <property type="entry name" value="SH3"/>
    <property type="match status" value="1"/>
</dbReference>
<feature type="compositionally biased region" description="Basic and acidic residues" evidence="3">
    <location>
        <begin position="648"/>
        <end position="659"/>
    </location>
</feature>
<dbReference type="InterPro" id="IPR004148">
    <property type="entry name" value="BAR_dom"/>
</dbReference>
<dbReference type="Gene3D" id="1.20.1270.60">
    <property type="entry name" value="Arfaptin homology (AH) domain/BAR domain"/>
    <property type="match status" value="1"/>
</dbReference>
<dbReference type="InterPro" id="IPR051492">
    <property type="entry name" value="Dynamin-Rho_GEF"/>
</dbReference>
<dbReference type="Gene3D" id="1.20.900.10">
    <property type="entry name" value="Dbl homology (DH) domain"/>
    <property type="match status" value="1"/>
</dbReference>
<dbReference type="SUPFAM" id="SSF48065">
    <property type="entry name" value="DBL homology domain (DH-domain)"/>
    <property type="match status" value="1"/>
</dbReference>
<dbReference type="OrthoDB" id="6244550at2759"/>
<sequence length="911" mass="104375">PEPVQPLRPEPVQPLRPEPVQPLRPTRPAPKPPVPVSPSYNNQGSSYTDIDVEDNEEIIADIQRRITEIEDDLQNCRKCKDDLEQQVSEAGDTLDPETTDNLEFYNANISGLTTELNNLKRNLSQLMQKSSADEEARHQEEQRRRLEEEIARRKEEDKRRSEDMREQMKQKRQQVLNELVETERSFVRDMHLCIETFIGPGVKQNPNIDTDTLFGNMVELVELAEKLLNSMEEYTKDKPFEKQLTGCCFSWLIEDMKSVYAPYCRNHDDVLALLEKYEGNEAVQEYFRQGLDVIREKIVVFDIGSLLIKPVQRVLKYPLLLNELLKSTEDSHPDKEGLIKAMTGMTNVAQYINEYKRRKDLVFKYRQESDHSIGDKMAKISFHSLKKKTARIGMRLSTNLGISNQTVDVQFNEEELRFRNVERCLRTVKSNISLFMEHLQEVTWCQEALAADIADFYTEGSGKDVILQYQVAQQAFSDKHYKLFKARVDDRVILSLNRLIVMFNGPNQVVKKRYDKLLDFDRITKQLESLRAGDPLYKKTSDDLDIAHKMYEALNAQLKDELPQLCEMSLLVIENCAKSFISLRRELLQKIVSDFQPLIQLPYITTLTQDQANMMDAFNIAHTRLLENLANILLCPKSLREEHDDKVTDWPVHDNKSPDGKAQPSEPTAQSGVSQQSESQQMYIRQLYPPDKLYKVLQHYTASHVMDMDAVAGDLVGLIKDKDPMGGKDRWFIDNGVKKGFVPSSILVALSQVQGDSNIGAQTKDVSAYEPQTTNSTAAKPNGTENVQTYSSEKPPIEFLEPEVYVPHPEVNVPHRETHTPQGMTTQLATQDSMDAYFDDDVPDVSSNEDIYQAVYSFDARNDLECPLVEGETVRVLAFTDQEGNDEWWLVLTSSNKQGYVPANYLYKTAG</sequence>
<keyword evidence="1" id="KW-0728">SH3 domain</keyword>
<dbReference type="SUPFAM" id="SSF50044">
    <property type="entry name" value="SH3-domain"/>
    <property type="match status" value="2"/>
</dbReference>
<feature type="region of interest" description="Disordered" evidence="3">
    <location>
        <begin position="1"/>
        <end position="54"/>
    </location>
</feature>
<dbReference type="AlphaFoldDB" id="A0A8J1TZ03"/>
<dbReference type="InterPro" id="IPR035899">
    <property type="entry name" value="DBL_dom_sf"/>
</dbReference>
<dbReference type="EMBL" id="CAIIXF020000006">
    <property type="protein sequence ID" value="CAH1786581.1"/>
    <property type="molecule type" value="Genomic_DNA"/>
</dbReference>
<organism evidence="4 5">
    <name type="scientific">Owenia fusiformis</name>
    <name type="common">Polychaete worm</name>
    <dbReference type="NCBI Taxonomy" id="6347"/>
    <lineage>
        <taxon>Eukaryota</taxon>
        <taxon>Metazoa</taxon>
        <taxon>Spiralia</taxon>
        <taxon>Lophotrochozoa</taxon>
        <taxon>Annelida</taxon>
        <taxon>Polychaeta</taxon>
        <taxon>Sedentaria</taxon>
        <taxon>Canalipalpata</taxon>
        <taxon>Sabellida</taxon>
        <taxon>Oweniida</taxon>
        <taxon>Oweniidae</taxon>
        <taxon>Owenia</taxon>
    </lineage>
</organism>
<dbReference type="SMART" id="SM00325">
    <property type="entry name" value="RhoGEF"/>
    <property type="match status" value="1"/>
</dbReference>
<dbReference type="Proteomes" id="UP000749559">
    <property type="component" value="Unassembled WGS sequence"/>
</dbReference>
<dbReference type="InterPro" id="IPR001452">
    <property type="entry name" value="SH3_domain"/>
</dbReference>
<dbReference type="GO" id="GO:0005737">
    <property type="term" value="C:cytoplasm"/>
    <property type="evidence" value="ECO:0007669"/>
    <property type="project" value="InterPro"/>
</dbReference>
<feature type="region of interest" description="Disordered" evidence="3">
    <location>
        <begin position="127"/>
        <end position="171"/>
    </location>
</feature>
<dbReference type="InterPro" id="IPR000219">
    <property type="entry name" value="DH_dom"/>
</dbReference>
<comment type="caution">
    <text evidence="4">The sequence shown here is derived from an EMBL/GenBank/DDBJ whole genome shotgun (WGS) entry which is preliminary data.</text>
</comment>
<name>A0A8J1TZ03_OWEFU</name>
<dbReference type="Pfam" id="PF00621">
    <property type="entry name" value="RhoGEF"/>
    <property type="match status" value="1"/>
</dbReference>
<dbReference type="SMART" id="SM00326">
    <property type="entry name" value="SH3"/>
    <property type="match status" value="2"/>
</dbReference>
<feature type="region of interest" description="Disordered" evidence="3">
    <location>
        <begin position="768"/>
        <end position="790"/>
    </location>
</feature>
<accession>A0A8J1TZ03</accession>
<dbReference type="GO" id="GO:0005085">
    <property type="term" value="F:guanyl-nucleotide exchange factor activity"/>
    <property type="evidence" value="ECO:0007669"/>
    <property type="project" value="UniProtKB-KW"/>
</dbReference>
<dbReference type="Gene3D" id="2.30.30.40">
    <property type="entry name" value="SH3 Domains"/>
    <property type="match status" value="2"/>
</dbReference>
<evidence type="ECO:0000256" key="2">
    <source>
        <dbReference type="ARBA" id="ARBA00022658"/>
    </source>
</evidence>
<evidence type="ECO:0000256" key="3">
    <source>
        <dbReference type="SAM" id="MobiDB-lite"/>
    </source>
</evidence>
<dbReference type="SUPFAM" id="SSF103657">
    <property type="entry name" value="BAR/IMD domain-like"/>
    <property type="match status" value="1"/>
</dbReference>
<feature type="compositionally biased region" description="Pro residues" evidence="3">
    <location>
        <begin position="1"/>
        <end position="36"/>
    </location>
</feature>
<dbReference type="Pfam" id="PF03114">
    <property type="entry name" value="BAR"/>
    <property type="match status" value="1"/>
</dbReference>
<evidence type="ECO:0000256" key="1">
    <source>
        <dbReference type="ARBA" id="ARBA00022443"/>
    </source>
</evidence>
<feature type="compositionally biased region" description="Basic and acidic residues" evidence="3">
    <location>
        <begin position="131"/>
        <end position="169"/>
    </location>
</feature>
<feature type="non-terminal residue" evidence="4">
    <location>
        <position position="911"/>
    </location>
</feature>
<gene>
    <name evidence="4" type="ORF">OFUS_LOCUS12449</name>
</gene>
<dbReference type="InterPro" id="IPR027267">
    <property type="entry name" value="AH/BAR_dom_sf"/>
</dbReference>
<proteinExistence type="predicted"/>
<protein>
    <submittedName>
        <fullName evidence="4">Uncharacterized protein</fullName>
    </submittedName>
</protein>
<keyword evidence="5" id="KW-1185">Reference proteome</keyword>
<dbReference type="SMART" id="SM00721">
    <property type="entry name" value="BAR"/>
    <property type="match status" value="1"/>
</dbReference>
<dbReference type="CDD" id="cd00160">
    <property type="entry name" value="RhoGEF"/>
    <property type="match status" value="1"/>
</dbReference>
<dbReference type="Pfam" id="PF00018">
    <property type="entry name" value="SH3_1"/>
    <property type="match status" value="1"/>
</dbReference>
<feature type="region of interest" description="Disordered" evidence="3">
    <location>
        <begin position="648"/>
        <end position="680"/>
    </location>
</feature>